<dbReference type="InterPro" id="IPR009328">
    <property type="entry name" value="DUF986"/>
</dbReference>
<dbReference type="NCBIfam" id="NF002791">
    <property type="entry name" value="PRK02913.1"/>
    <property type="match status" value="1"/>
</dbReference>
<dbReference type="RefSeq" id="WP_038018202.1">
    <property type="nucleotide sequence ID" value="NZ_JPKR02000004.1"/>
</dbReference>
<evidence type="ECO:0000256" key="7">
    <source>
        <dbReference type="HAMAP-Rule" id="MF_01071"/>
    </source>
</evidence>
<comment type="similarity">
    <text evidence="2 7">Belongs to the UPF0266 family.</text>
</comment>
<dbReference type="eggNOG" id="COG4811">
    <property type="taxonomic scope" value="Bacteria"/>
</dbReference>
<evidence type="ECO:0000256" key="2">
    <source>
        <dbReference type="ARBA" id="ARBA00009962"/>
    </source>
</evidence>
<comment type="caution">
    <text evidence="8">The sequence shown here is derived from an EMBL/GenBank/DDBJ whole genome shotgun (WGS) entry which is preliminary data.</text>
</comment>
<evidence type="ECO:0000256" key="5">
    <source>
        <dbReference type="ARBA" id="ARBA00022989"/>
    </source>
</evidence>
<dbReference type="GO" id="GO:0005886">
    <property type="term" value="C:plasma membrane"/>
    <property type="evidence" value="ECO:0007669"/>
    <property type="project" value="UniProtKB-SubCell"/>
</dbReference>
<dbReference type="Proteomes" id="UP000029577">
    <property type="component" value="Unassembled WGS sequence"/>
</dbReference>
<dbReference type="EMBL" id="JPKR02000004">
    <property type="protein sequence ID" value="KGD74991.1"/>
    <property type="molecule type" value="Genomic_DNA"/>
</dbReference>
<protein>
    <recommendedName>
        <fullName evidence="7">UPF0266 membrane protein HA49_06855</fullName>
    </recommendedName>
</protein>
<proteinExistence type="inferred from homology"/>
<feature type="transmembrane region" description="Helical" evidence="7">
    <location>
        <begin position="68"/>
        <end position="86"/>
    </location>
</feature>
<dbReference type="AlphaFoldDB" id="A0A095TDK3"/>
<gene>
    <name evidence="8" type="ORF">HA49_06855</name>
</gene>
<feature type="transmembrane region" description="Helical" evidence="7">
    <location>
        <begin position="45"/>
        <end position="62"/>
    </location>
</feature>
<dbReference type="OrthoDB" id="2360740at2"/>
<keyword evidence="3 7" id="KW-1003">Cell membrane</keyword>
<dbReference type="Pfam" id="PF06173">
    <property type="entry name" value="DUF986"/>
    <property type="match status" value="1"/>
</dbReference>
<keyword evidence="9" id="KW-1185">Reference proteome</keyword>
<keyword evidence="5 7" id="KW-1133">Transmembrane helix</keyword>
<feature type="transmembrane region" description="Helical" evidence="7">
    <location>
        <begin position="6"/>
        <end position="25"/>
    </location>
</feature>
<dbReference type="PIRSF" id="PIRSF020687">
    <property type="entry name" value="UCP020687"/>
    <property type="match status" value="1"/>
</dbReference>
<dbReference type="HAMAP" id="MF_01071">
    <property type="entry name" value="UPF0266"/>
    <property type="match status" value="1"/>
</dbReference>
<evidence type="ECO:0000256" key="4">
    <source>
        <dbReference type="ARBA" id="ARBA00022692"/>
    </source>
</evidence>
<comment type="subcellular location">
    <subcellularLocation>
        <location evidence="1 7">Cell membrane</location>
        <topology evidence="1 7">Multi-pass membrane protein</topology>
    </subcellularLocation>
</comment>
<name>A0A095TDK3_9GAMM</name>
<sequence length="153" mass="17319">MSLTEVVLLLFVVCLMGWLLFDEVVTGWLKGPTTLKVGLLRGKRIDGAIFIGLVAILLYNNIHNQGSALTNWLLSVLLLAGVYLVWLRRPMLLFKPGGFWYSSLFIPYSRIQKMNLSEDGVLVIGLESRNLLIRVRNIDDLEQIYRTMVATHG</sequence>
<keyword evidence="6 7" id="KW-0472">Membrane</keyword>
<evidence type="ECO:0000256" key="6">
    <source>
        <dbReference type="ARBA" id="ARBA00023136"/>
    </source>
</evidence>
<dbReference type="STRING" id="642227.HA49_06855"/>
<evidence type="ECO:0000256" key="3">
    <source>
        <dbReference type="ARBA" id="ARBA00022475"/>
    </source>
</evidence>
<evidence type="ECO:0000313" key="8">
    <source>
        <dbReference type="EMBL" id="KGD74991.1"/>
    </source>
</evidence>
<keyword evidence="4 7" id="KW-0812">Transmembrane</keyword>
<accession>A0A095TDK3</accession>
<organism evidence="8 9">
    <name type="scientific">Tatumella morbirosei</name>
    <dbReference type="NCBI Taxonomy" id="642227"/>
    <lineage>
        <taxon>Bacteria</taxon>
        <taxon>Pseudomonadati</taxon>
        <taxon>Pseudomonadota</taxon>
        <taxon>Gammaproteobacteria</taxon>
        <taxon>Enterobacterales</taxon>
        <taxon>Erwiniaceae</taxon>
        <taxon>Tatumella</taxon>
    </lineage>
</organism>
<reference evidence="8" key="1">
    <citation type="submission" date="2014-12" db="EMBL/GenBank/DDBJ databases">
        <title>The draft genome of the Tatumella morbirosei type strain, LMG23360T isolated from pineapple rot.</title>
        <authorList>
            <person name="Smits T.H."/>
            <person name="Palmer M."/>
            <person name="Venter S.N."/>
            <person name="Duffy B."/>
            <person name="Steenkamp E.T."/>
            <person name="Chan W.Y."/>
            <person name="Coutinho T.A."/>
            <person name="Coetzee M.P."/>
            <person name="De Maayer P."/>
        </authorList>
    </citation>
    <scope>NUCLEOTIDE SEQUENCE [LARGE SCALE GENOMIC DNA]</scope>
    <source>
        <strain evidence="8">LMG 23360</strain>
    </source>
</reference>
<evidence type="ECO:0000256" key="1">
    <source>
        <dbReference type="ARBA" id="ARBA00004651"/>
    </source>
</evidence>
<evidence type="ECO:0000313" key="9">
    <source>
        <dbReference type="Proteomes" id="UP000029577"/>
    </source>
</evidence>